<dbReference type="Proteomes" id="UP000790709">
    <property type="component" value="Unassembled WGS sequence"/>
</dbReference>
<organism evidence="1 2">
    <name type="scientific">Leucogyrophana mollusca</name>
    <dbReference type="NCBI Taxonomy" id="85980"/>
    <lineage>
        <taxon>Eukaryota</taxon>
        <taxon>Fungi</taxon>
        <taxon>Dikarya</taxon>
        <taxon>Basidiomycota</taxon>
        <taxon>Agaricomycotina</taxon>
        <taxon>Agaricomycetes</taxon>
        <taxon>Agaricomycetidae</taxon>
        <taxon>Boletales</taxon>
        <taxon>Boletales incertae sedis</taxon>
        <taxon>Leucogyrophana</taxon>
    </lineage>
</organism>
<comment type="caution">
    <text evidence="1">The sequence shown here is derived from an EMBL/GenBank/DDBJ whole genome shotgun (WGS) entry which is preliminary data.</text>
</comment>
<name>A0ACB8B599_9AGAM</name>
<evidence type="ECO:0000313" key="1">
    <source>
        <dbReference type="EMBL" id="KAH7920038.1"/>
    </source>
</evidence>
<sequence length="132" mass="14898">MGSLEPLFQYQACDYLTSMSSLGPSTCDVYSRSILFRSGVRSSRSVRSRLVKFSGVKPSPLTKKNPAVLNLADEVDLIWKRRWTFMTALYFAVRVAVLHLTTWLVIWLRFCNSIHEPGSLRGLLVDVHACCG</sequence>
<proteinExistence type="predicted"/>
<protein>
    <submittedName>
        <fullName evidence="1">Uncharacterized protein</fullName>
    </submittedName>
</protein>
<evidence type="ECO:0000313" key="2">
    <source>
        <dbReference type="Proteomes" id="UP000790709"/>
    </source>
</evidence>
<reference evidence="1" key="1">
    <citation type="journal article" date="2021" name="New Phytol.">
        <title>Evolutionary innovations through gain and loss of genes in the ectomycorrhizal Boletales.</title>
        <authorList>
            <person name="Wu G."/>
            <person name="Miyauchi S."/>
            <person name="Morin E."/>
            <person name="Kuo A."/>
            <person name="Drula E."/>
            <person name="Varga T."/>
            <person name="Kohler A."/>
            <person name="Feng B."/>
            <person name="Cao Y."/>
            <person name="Lipzen A."/>
            <person name="Daum C."/>
            <person name="Hundley H."/>
            <person name="Pangilinan J."/>
            <person name="Johnson J."/>
            <person name="Barry K."/>
            <person name="LaButti K."/>
            <person name="Ng V."/>
            <person name="Ahrendt S."/>
            <person name="Min B."/>
            <person name="Choi I.G."/>
            <person name="Park H."/>
            <person name="Plett J.M."/>
            <person name="Magnuson J."/>
            <person name="Spatafora J.W."/>
            <person name="Nagy L.G."/>
            <person name="Henrissat B."/>
            <person name="Grigoriev I.V."/>
            <person name="Yang Z.L."/>
            <person name="Xu J."/>
            <person name="Martin F.M."/>
        </authorList>
    </citation>
    <scope>NUCLEOTIDE SEQUENCE</scope>
    <source>
        <strain evidence="1">KUC20120723A-06</strain>
    </source>
</reference>
<gene>
    <name evidence="1" type="ORF">BV22DRAFT_831544</name>
</gene>
<accession>A0ACB8B599</accession>
<keyword evidence="2" id="KW-1185">Reference proteome</keyword>
<dbReference type="EMBL" id="MU266610">
    <property type="protein sequence ID" value="KAH7920038.1"/>
    <property type="molecule type" value="Genomic_DNA"/>
</dbReference>